<feature type="domain" description="Ribosome maturation factor RimM PRC barrel" evidence="7">
    <location>
        <begin position="101"/>
        <end position="160"/>
    </location>
</feature>
<evidence type="ECO:0000256" key="5">
    <source>
        <dbReference type="HAMAP-Rule" id="MF_00014"/>
    </source>
</evidence>
<dbReference type="EMBL" id="JACRSO010000006">
    <property type="protein sequence ID" value="MBC8530172.1"/>
    <property type="molecule type" value="Genomic_DNA"/>
</dbReference>
<evidence type="ECO:0000259" key="6">
    <source>
        <dbReference type="Pfam" id="PF01782"/>
    </source>
</evidence>
<comment type="caution">
    <text evidence="8">The sequence shown here is derived from an EMBL/GenBank/DDBJ whole genome shotgun (WGS) entry which is preliminary data.</text>
</comment>
<evidence type="ECO:0000256" key="4">
    <source>
        <dbReference type="ARBA" id="ARBA00023186"/>
    </source>
</evidence>
<reference evidence="8" key="1">
    <citation type="submission" date="2020-08" db="EMBL/GenBank/DDBJ databases">
        <title>Genome public.</title>
        <authorList>
            <person name="Liu C."/>
            <person name="Sun Q."/>
        </authorList>
    </citation>
    <scope>NUCLEOTIDE SEQUENCE</scope>
    <source>
        <strain evidence="8">NSJ-44</strain>
    </source>
</reference>
<organism evidence="8 9">
    <name type="scientific">Luoshenia tenuis</name>
    <dbReference type="NCBI Taxonomy" id="2763654"/>
    <lineage>
        <taxon>Bacteria</taxon>
        <taxon>Bacillati</taxon>
        <taxon>Bacillota</taxon>
        <taxon>Clostridia</taxon>
        <taxon>Christensenellales</taxon>
        <taxon>Christensenellaceae</taxon>
        <taxon>Luoshenia</taxon>
    </lineage>
</organism>
<comment type="domain">
    <text evidence="5">The PRC barrel domain binds ribosomal protein uS19.</text>
</comment>
<dbReference type="InterPro" id="IPR011033">
    <property type="entry name" value="PRC_barrel-like_sf"/>
</dbReference>
<evidence type="ECO:0000259" key="7">
    <source>
        <dbReference type="Pfam" id="PF24986"/>
    </source>
</evidence>
<dbReference type="InterPro" id="IPR056792">
    <property type="entry name" value="PRC_RimM"/>
</dbReference>
<evidence type="ECO:0000256" key="3">
    <source>
        <dbReference type="ARBA" id="ARBA00022552"/>
    </source>
</evidence>
<dbReference type="Proteomes" id="UP000654279">
    <property type="component" value="Unassembled WGS sequence"/>
</dbReference>
<sequence length="173" mass="19374">MQQYMVVGQVLKPQGIKGELKVRPITDDPDRFYDLKEVRIAQGKDYAVYPVQGVRVHEGFCYLRLAGVEDRNAAEALRDQLLYIDRSQAVKLPEGRYFICDLEGCQVVDETGTAIGVLDEVIQTGANDVYMIKGKKQAYMLPALKTLILAVDIEKGMITVRREGLMEVDAGAY</sequence>
<comment type="function">
    <text evidence="5">An accessory protein needed during the final step in the assembly of 30S ribosomal subunit, possibly for assembly of the head region. Essential for efficient processing of 16S rRNA. May be needed both before and after RbfA during the maturation of 16S rRNA. It has affinity for free ribosomal 30S subunits but not for 70S ribosomes.</text>
</comment>
<keyword evidence="3 5" id="KW-0698">rRNA processing</keyword>
<keyword evidence="4 5" id="KW-0143">Chaperone</keyword>
<dbReference type="GO" id="GO:0043022">
    <property type="term" value="F:ribosome binding"/>
    <property type="evidence" value="ECO:0007669"/>
    <property type="project" value="InterPro"/>
</dbReference>
<feature type="domain" description="RimM N-terminal" evidence="6">
    <location>
        <begin position="6"/>
        <end position="88"/>
    </location>
</feature>
<dbReference type="AlphaFoldDB" id="A0A926D2J9"/>
<dbReference type="InterPro" id="IPR011961">
    <property type="entry name" value="RimM"/>
</dbReference>
<evidence type="ECO:0000313" key="8">
    <source>
        <dbReference type="EMBL" id="MBC8530172.1"/>
    </source>
</evidence>
<dbReference type="PANTHER" id="PTHR33692">
    <property type="entry name" value="RIBOSOME MATURATION FACTOR RIMM"/>
    <property type="match status" value="1"/>
</dbReference>
<dbReference type="GO" id="GO:0006364">
    <property type="term" value="P:rRNA processing"/>
    <property type="evidence" value="ECO:0007669"/>
    <property type="project" value="UniProtKB-UniRule"/>
</dbReference>
<evidence type="ECO:0000256" key="2">
    <source>
        <dbReference type="ARBA" id="ARBA00022517"/>
    </source>
</evidence>
<dbReference type="NCBIfam" id="TIGR02273">
    <property type="entry name" value="16S_RimM"/>
    <property type="match status" value="1"/>
</dbReference>
<protein>
    <recommendedName>
        <fullName evidence="5">Ribosome maturation factor RimM</fullName>
    </recommendedName>
</protein>
<dbReference type="GO" id="GO:0005737">
    <property type="term" value="C:cytoplasm"/>
    <property type="evidence" value="ECO:0007669"/>
    <property type="project" value="UniProtKB-SubCell"/>
</dbReference>
<comment type="subunit">
    <text evidence="5">Binds ribosomal protein uS19.</text>
</comment>
<keyword evidence="9" id="KW-1185">Reference proteome</keyword>
<keyword evidence="2 5" id="KW-0690">Ribosome biogenesis</keyword>
<evidence type="ECO:0000256" key="1">
    <source>
        <dbReference type="ARBA" id="ARBA00022490"/>
    </source>
</evidence>
<dbReference type="PANTHER" id="PTHR33692:SF1">
    <property type="entry name" value="RIBOSOME MATURATION FACTOR RIMM"/>
    <property type="match status" value="1"/>
</dbReference>
<proteinExistence type="inferred from homology"/>
<name>A0A926D2J9_9FIRM</name>
<evidence type="ECO:0000313" key="9">
    <source>
        <dbReference type="Proteomes" id="UP000654279"/>
    </source>
</evidence>
<dbReference type="Pfam" id="PF01782">
    <property type="entry name" value="RimM"/>
    <property type="match status" value="1"/>
</dbReference>
<dbReference type="Gene3D" id="2.30.30.240">
    <property type="entry name" value="PRC-barrel domain"/>
    <property type="match status" value="1"/>
</dbReference>
<comment type="similarity">
    <text evidence="5">Belongs to the RimM family.</text>
</comment>
<dbReference type="SUPFAM" id="SSF50447">
    <property type="entry name" value="Translation proteins"/>
    <property type="match status" value="1"/>
</dbReference>
<dbReference type="InterPro" id="IPR002676">
    <property type="entry name" value="RimM_N"/>
</dbReference>
<dbReference type="RefSeq" id="WP_249285904.1">
    <property type="nucleotide sequence ID" value="NZ_JACRSO010000006.1"/>
</dbReference>
<dbReference type="Pfam" id="PF24986">
    <property type="entry name" value="PRC_RimM"/>
    <property type="match status" value="1"/>
</dbReference>
<dbReference type="SUPFAM" id="SSF50346">
    <property type="entry name" value="PRC-barrel domain"/>
    <property type="match status" value="1"/>
</dbReference>
<dbReference type="InterPro" id="IPR009000">
    <property type="entry name" value="Transl_B-barrel_sf"/>
</dbReference>
<dbReference type="Gene3D" id="2.40.30.60">
    <property type="entry name" value="RimM"/>
    <property type="match status" value="1"/>
</dbReference>
<keyword evidence="1 5" id="KW-0963">Cytoplasm</keyword>
<accession>A0A926D2J9</accession>
<comment type="subcellular location">
    <subcellularLocation>
        <location evidence="5">Cytoplasm</location>
    </subcellularLocation>
</comment>
<dbReference type="GO" id="GO:0042274">
    <property type="term" value="P:ribosomal small subunit biogenesis"/>
    <property type="evidence" value="ECO:0007669"/>
    <property type="project" value="UniProtKB-UniRule"/>
</dbReference>
<gene>
    <name evidence="5 8" type="primary">rimM</name>
    <name evidence="8" type="ORF">H8699_12085</name>
</gene>
<dbReference type="HAMAP" id="MF_00014">
    <property type="entry name" value="Ribosome_mat_RimM"/>
    <property type="match status" value="1"/>
</dbReference>
<dbReference type="GO" id="GO:0005840">
    <property type="term" value="C:ribosome"/>
    <property type="evidence" value="ECO:0007669"/>
    <property type="project" value="InterPro"/>
</dbReference>
<dbReference type="InterPro" id="IPR036976">
    <property type="entry name" value="RimM_N_sf"/>
</dbReference>